<dbReference type="InterPro" id="IPR013783">
    <property type="entry name" value="Ig-like_fold"/>
</dbReference>
<evidence type="ECO:0000256" key="3">
    <source>
        <dbReference type="ARBA" id="ARBA00023212"/>
    </source>
</evidence>
<dbReference type="EMBL" id="ADBV01001567">
    <property type="protein sequence ID" value="EJW84545.1"/>
    <property type="molecule type" value="Genomic_DNA"/>
</dbReference>
<evidence type="ECO:0000256" key="8">
    <source>
        <dbReference type="SAM" id="MobiDB-lite"/>
    </source>
</evidence>
<evidence type="ECO:0000313" key="11">
    <source>
        <dbReference type="Proteomes" id="UP000004810"/>
    </source>
</evidence>
<dbReference type="Gene3D" id="2.60.40.10">
    <property type="entry name" value="Immunoglobulins"/>
    <property type="match status" value="1"/>
</dbReference>
<keyword evidence="4" id="KW-0966">Cell projection</keyword>
<evidence type="ECO:0000256" key="5">
    <source>
        <dbReference type="ARBA" id="ARBA00037744"/>
    </source>
</evidence>
<accession>J9BBQ1</accession>
<evidence type="ECO:0000256" key="1">
    <source>
        <dbReference type="ARBA" id="ARBA00004245"/>
    </source>
</evidence>
<evidence type="ECO:0000256" key="4">
    <source>
        <dbReference type="ARBA" id="ARBA00023273"/>
    </source>
</evidence>
<dbReference type="InterPro" id="IPR008962">
    <property type="entry name" value="PapD-like_sf"/>
</dbReference>
<dbReference type="GO" id="GO:0005856">
    <property type="term" value="C:cytoskeleton"/>
    <property type="evidence" value="ECO:0007669"/>
    <property type="project" value="UniProtKB-SubCell"/>
</dbReference>
<proteinExistence type="predicted"/>
<protein>
    <recommendedName>
        <fullName evidence="7">Major sperm protein</fullName>
    </recommendedName>
</protein>
<sequence length="391" mass="44510">MTTVKDYEYHDWRQLKMRREQCMKKESEIDETRNKKTNWRHFFIICSVLISAYLINGEHAQTVCNICTTVPAAIFTYEQLSDHATRIFAYHDVAKSLVEQQQRRNAMANSMVSSDIPVHFSGSPYASQIGLNTAMTITDATQFSAESLFRRYPSLHYNNLTTAYSLVRSPEMTAYLDTSYTHDGSLKTVASTAEQFKFGIQKHRQITLNDSSILSDSGEENDGSENDAVKSTSAGECQKADNEACYLLLRKFAGGSLHSSEYSTSMAVKEEEEETLITNPNEFIIFKHPFTEMVTIHVKNKHSRPIMWALKTNAIKRMIAQPTCGTLGKDATVHIKIGVTAVPSQESNMNDRAAIDYCLIDDDTTGFDRSFLYNTEDPFRRRKKFNIYYEN</sequence>
<feature type="domain" description="MSP" evidence="9">
    <location>
        <begin position="275"/>
        <end position="390"/>
    </location>
</feature>
<name>J9BBQ1_WUCBA</name>
<dbReference type="InterPro" id="IPR000535">
    <property type="entry name" value="MSP_dom"/>
</dbReference>
<dbReference type="Pfam" id="PF00635">
    <property type="entry name" value="Motile_Sperm"/>
    <property type="match status" value="1"/>
</dbReference>
<dbReference type="AlphaFoldDB" id="J9BBQ1"/>
<comment type="function">
    <text evidence="5 7">Central component in molecular interactions underlying sperm crawling. Forms an extensive filament system that extends from sperm villipoda, along the leading edge of the pseudopod.</text>
</comment>
<comment type="caution">
    <text evidence="10">The sequence shown here is derived from an EMBL/GenBank/DDBJ whole genome shotgun (WGS) entry which is preliminary data.</text>
</comment>
<evidence type="ECO:0000256" key="2">
    <source>
        <dbReference type="ARBA" id="ARBA00022490"/>
    </source>
</evidence>
<dbReference type="InterPro" id="IPR051155">
    <property type="entry name" value="Nematode_MSP"/>
</dbReference>
<evidence type="ECO:0000256" key="6">
    <source>
        <dbReference type="ARBA" id="ARBA00037818"/>
    </source>
</evidence>
<dbReference type="Proteomes" id="UP000004810">
    <property type="component" value="Unassembled WGS sequence"/>
</dbReference>
<dbReference type="PROSITE" id="PS50202">
    <property type="entry name" value="MSP"/>
    <property type="match status" value="1"/>
</dbReference>
<organism evidence="10 11">
    <name type="scientific">Wuchereria bancrofti</name>
    <dbReference type="NCBI Taxonomy" id="6293"/>
    <lineage>
        <taxon>Eukaryota</taxon>
        <taxon>Metazoa</taxon>
        <taxon>Ecdysozoa</taxon>
        <taxon>Nematoda</taxon>
        <taxon>Chromadorea</taxon>
        <taxon>Rhabditida</taxon>
        <taxon>Spirurina</taxon>
        <taxon>Spiruromorpha</taxon>
        <taxon>Filarioidea</taxon>
        <taxon>Onchocercidae</taxon>
        <taxon>Wuchereria</taxon>
    </lineage>
</organism>
<evidence type="ECO:0000256" key="7">
    <source>
        <dbReference type="RuleBase" id="RU003425"/>
    </source>
</evidence>
<keyword evidence="2" id="KW-0963">Cytoplasm</keyword>
<reference evidence="11" key="1">
    <citation type="submission" date="2012-08" db="EMBL/GenBank/DDBJ databases">
        <title>The Genome Sequence of Wuchereria bancrofti.</title>
        <authorList>
            <person name="Nutman T.B."/>
            <person name="Fink D.L."/>
            <person name="Russ C."/>
            <person name="Young S."/>
            <person name="Zeng Q."/>
            <person name="Koehrsen M."/>
            <person name="Alvarado L."/>
            <person name="Berlin A."/>
            <person name="Chapman S.B."/>
            <person name="Chen Z."/>
            <person name="Freedman E."/>
            <person name="Gellesch M."/>
            <person name="Goldberg J."/>
            <person name="Griggs A."/>
            <person name="Gujja S."/>
            <person name="Heilman E.R."/>
            <person name="Heiman D."/>
            <person name="Hepburn T."/>
            <person name="Howarth C."/>
            <person name="Jen D."/>
            <person name="Larson L."/>
            <person name="Lewis B."/>
            <person name="Mehta T."/>
            <person name="Park D."/>
            <person name="Pearson M."/>
            <person name="Roberts A."/>
            <person name="Saif S."/>
            <person name="Shea T."/>
            <person name="Shenoy N."/>
            <person name="Sisk P."/>
            <person name="Stolte C."/>
            <person name="Sykes S."/>
            <person name="Walk T."/>
            <person name="White J."/>
            <person name="Yandava C."/>
            <person name="Haas B."/>
            <person name="Henn M.R."/>
            <person name="Nusbaum C."/>
            <person name="Birren B."/>
        </authorList>
    </citation>
    <scope>NUCLEOTIDE SEQUENCE [LARGE SCALE GENOMIC DNA]</scope>
    <source>
        <strain evidence="11">NA</strain>
    </source>
</reference>
<keyword evidence="3 7" id="KW-0206">Cytoskeleton</keyword>
<evidence type="ECO:0000259" key="9">
    <source>
        <dbReference type="PROSITE" id="PS50202"/>
    </source>
</evidence>
<gene>
    <name evidence="10" type="ORF">WUBG_04544</name>
</gene>
<dbReference type="SUPFAM" id="SSF49354">
    <property type="entry name" value="PapD-like"/>
    <property type="match status" value="1"/>
</dbReference>
<dbReference type="PANTHER" id="PTHR22920">
    <property type="entry name" value="MAJOR SPERM PROTEIN"/>
    <property type="match status" value="1"/>
</dbReference>
<feature type="region of interest" description="Disordered" evidence="8">
    <location>
        <begin position="211"/>
        <end position="234"/>
    </location>
</feature>
<comment type="subcellular location">
    <subcellularLocation>
        <location evidence="6">Cell projection</location>
        <location evidence="6">Pseudopodium</location>
    </subcellularLocation>
    <subcellularLocation>
        <location evidence="1">Cytoplasm</location>
        <location evidence="1">Cytoskeleton</location>
    </subcellularLocation>
</comment>
<dbReference type="GO" id="GO:0031143">
    <property type="term" value="C:pseudopodium"/>
    <property type="evidence" value="ECO:0007669"/>
    <property type="project" value="UniProtKB-SubCell"/>
</dbReference>
<evidence type="ECO:0000313" key="10">
    <source>
        <dbReference type="EMBL" id="EJW84545.1"/>
    </source>
</evidence>
<dbReference type="PANTHER" id="PTHR22920:SF7">
    <property type="entry name" value="MSP DOMAIN-CONTAINING PROTEIN-RELATED"/>
    <property type="match status" value="1"/>
</dbReference>